<dbReference type="EMBL" id="DXEM01000014">
    <property type="protein sequence ID" value="HIX67349.1"/>
    <property type="molecule type" value="Genomic_DNA"/>
</dbReference>
<gene>
    <name evidence="1" type="ORF">H9735_04370</name>
</gene>
<protein>
    <submittedName>
        <fullName evidence="1">Uncharacterized protein</fullName>
    </submittedName>
</protein>
<comment type="caution">
    <text evidence="1">The sequence shown here is derived from an EMBL/GenBank/DDBJ whole genome shotgun (WGS) entry which is preliminary data.</text>
</comment>
<reference evidence="1" key="1">
    <citation type="journal article" date="2021" name="PeerJ">
        <title>Extensive microbial diversity within the chicken gut microbiome revealed by metagenomics and culture.</title>
        <authorList>
            <person name="Gilroy R."/>
            <person name="Ravi A."/>
            <person name="Getino M."/>
            <person name="Pursley I."/>
            <person name="Horton D.L."/>
            <person name="Alikhan N.F."/>
            <person name="Baker D."/>
            <person name="Gharbi K."/>
            <person name="Hall N."/>
            <person name="Watson M."/>
            <person name="Adriaenssens E.M."/>
            <person name="Foster-Nyarko E."/>
            <person name="Jarju S."/>
            <person name="Secka A."/>
            <person name="Antonio M."/>
            <person name="Oren A."/>
            <person name="Chaudhuri R.R."/>
            <person name="La Ragione R."/>
            <person name="Hildebrand F."/>
            <person name="Pallen M.J."/>
        </authorList>
    </citation>
    <scope>NUCLEOTIDE SEQUENCE</scope>
    <source>
        <strain evidence="1">CHK191-13928</strain>
    </source>
</reference>
<accession>A0A9D2B9N9</accession>
<dbReference type="AlphaFoldDB" id="A0A9D2B9N9"/>
<evidence type="ECO:0000313" key="2">
    <source>
        <dbReference type="Proteomes" id="UP000886721"/>
    </source>
</evidence>
<organism evidence="1 2">
    <name type="scientific">Candidatus Anaerostipes excrementavium</name>
    <dbReference type="NCBI Taxonomy" id="2838463"/>
    <lineage>
        <taxon>Bacteria</taxon>
        <taxon>Bacillati</taxon>
        <taxon>Bacillota</taxon>
        <taxon>Clostridia</taxon>
        <taxon>Lachnospirales</taxon>
        <taxon>Lachnospiraceae</taxon>
        <taxon>Anaerostipes</taxon>
    </lineage>
</organism>
<proteinExistence type="predicted"/>
<name>A0A9D2B9N9_9FIRM</name>
<dbReference type="Proteomes" id="UP000886721">
    <property type="component" value="Unassembled WGS sequence"/>
</dbReference>
<reference evidence="1" key="2">
    <citation type="submission" date="2021-04" db="EMBL/GenBank/DDBJ databases">
        <authorList>
            <person name="Gilroy R."/>
        </authorList>
    </citation>
    <scope>NUCLEOTIDE SEQUENCE</scope>
    <source>
        <strain evidence="1">CHK191-13928</strain>
    </source>
</reference>
<evidence type="ECO:0000313" key="1">
    <source>
        <dbReference type="EMBL" id="HIX67349.1"/>
    </source>
</evidence>
<sequence>MNDPVKTYIEAKIKECEYSLEKEYQACPDLVNIASLEGRLVALIEVLHVLDNKNAPEVATSKGKVTKK</sequence>